<dbReference type="AlphaFoldDB" id="A0A7X9S140"/>
<comment type="caution">
    <text evidence="2">The sequence shown here is derived from an EMBL/GenBank/DDBJ whole genome shotgun (WGS) entry which is preliminary data.</text>
</comment>
<dbReference type="PROSITE" id="PS51257">
    <property type="entry name" value="PROKAR_LIPOPROTEIN"/>
    <property type="match status" value="1"/>
</dbReference>
<sequence>MRKFLILLLFFTCSISLFACNPFWVKADKKLIKGIVALDKNNPAEIAHFFISQTIHKSNTTKKNLGFGWEIWRSGIGSGYIGISATFIYHNDSVVSYSINPKMPKEKALIKRYKKWYLEEFEFESSQIQPIVYHKYFVEKPLKYYDGKLTERSTPQQIAHYMSPFSGTTYGDKILGLVDSYLTNRKAFLSIKDNLTTEQVILMMYSINPASRFTAIEYYMKNKADFNNTEKIEEWIEINYKEIPNINISGGCSRVLSVETRTLVEMISKMDTE</sequence>
<evidence type="ECO:0000313" key="2">
    <source>
        <dbReference type="EMBL" id="NME72428.1"/>
    </source>
</evidence>
<gene>
    <name evidence="2" type="ORF">HHU12_30990</name>
</gene>
<evidence type="ECO:0000313" key="3">
    <source>
        <dbReference type="Proteomes" id="UP000576082"/>
    </source>
</evidence>
<evidence type="ECO:0008006" key="4">
    <source>
        <dbReference type="Google" id="ProtNLM"/>
    </source>
</evidence>
<keyword evidence="3" id="KW-1185">Reference proteome</keyword>
<feature type="signal peptide" evidence="1">
    <location>
        <begin position="1"/>
        <end position="19"/>
    </location>
</feature>
<name>A0A7X9S140_9BACT</name>
<evidence type="ECO:0000256" key="1">
    <source>
        <dbReference type="SAM" id="SignalP"/>
    </source>
</evidence>
<accession>A0A7X9S140</accession>
<feature type="chain" id="PRO_5031417402" description="Lipoprotein" evidence="1">
    <location>
        <begin position="20"/>
        <end position="273"/>
    </location>
</feature>
<keyword evidence="1" id="KW-0732">Signal</keyword>
<proteinExistence type="predicted"/>
<reference evidence="2 3" key="1">
    <citation type="submission" date="2020-04" db="EMBL/GenBank/DDBJ databases">
        <title>Flammeovirga sp. SR4, a novel species isolated from seawater.</title>
        <authorList>
            <person name="Wang X."/>
        </authorList>
    </citation>
    <scope>NUCLEOTIDE SEQUENCE [LARGE SCALE GENOMIC DNA]</scope>
    <source>
        <strain evidence="2 3">ATCC 23126</strain>
    </source>
</reference>
<organism evidence="2 3">
    <name type="scientific">Flammeovirga aprica JL-4</name>
    <dbReference type="NCBI Taxonomy" id="694437"/>
    <lineage>
        <taxon>Bacteria</taxon>
        <taxon>Pseudomonadati</taxon>
        <taxon>Bacteroidota</taxon>
        <taxon>Cytophagia</taxon>
        <taxon>Cytophagales</taxon>
        <taxon>Flammeovirgaceae</taxon>
        <taxon>Flammeovirga</taxon>
    </lineage>
</organism>
<dbReference type="Proteomes" id="UP000576082">
    <property type="component" value="Unassembled WGS sequence"/>
</dbReference>
<protein>
    <recommendedName>
        <fullName evidence="4">Lipoprotein</fullName>
    </recommendedName>
</protein>
<dbReference type="RefSeq" id="WP_169660620.1">
    <property type="nucleotide sequence ID" value="NZ_JABANE010000160.1"/>
</dbReference>
<dbReference type="EMBL" id="JABANE010000160">
    <property type="protein sequence ID" value="NME72428.1"/>
    <property type="molecule type" value="Genomic_DNA"/>
</dbReference>